<evidence type="ECO:0008006" key="7">
    <source>
        <dbReference type="Google" id="ProtNLM"/>
    </source>
</evidence>
<gene>
    <name evidence="5" type="ORF">A3B37_01065</name>
</gene>
<evidence type="ECO:0000313" key="6">
    <source>
        <dbReference type="Proteomes" id="UP000176705"/>
    </source>
</evidence>
<dbReference type="InterPro" id="IPR036866">
    <property type="entry name" value="RibonucZ/Hydroxyglut_hydro"/>
</dbReference>
<evidence type="ECO:0000259" key="4">
    <source>
        <dbReference type="SMART" id="SM01027"/>
    </source>
</evidence>
<dbReference type="STRING" id="1802280.A3B37_01065"/>
<reference evidence="5 6" key="1">
    <citation type="journal article" date="2016" name="Nat. Commun.">
        <title>Thousands of microbial genomes shed light on interconnected biogeochemical processes in an aquifer system.</title>
        <authorList>
            <person name="Anantharaman K."/>
            <person name="Brown C.T."/>
            <person name="Hug L.A."/>
            <person name="Sharon I."/>
            <person name="Castelle C.J."/>
            <person name="Probst A.J."/>
            <person name="Thomas B.C."/>
            <person name="Singh A."/>
            <person name="Wilkins M.J."/>
            <person name="Karaoz U."/>
            <person name="Brodie E.L."/>
            <person name="Williams K.H."/>
            <person name="Hubbard S.S."/>
            <person name="Banfield J.F."/>
        </authorList>
    </citation>
    <scope>NUCLEOTIDE SEQUENCE [LARGE SCALE GENOMIC DNA]</scope>
</reference>
<sequence length="502" mass="54194">MANISLSFYGGAREVTGACYLLEIGGPSAHAPASANAAAGKAGSTSALRVLVDCGMFQGCEDCDVRNHAPFPFDASAIDAVLITHAHIDHIGRLPKLFRDGFRGPIYGTPPTRDLAEILLEDAMNFFKPGPSELFSESDLAGALQLFNPVEYGAELELGANLSAAFLPAGHILGSAFIRFSVGGKVIVFSGDVGNDPSILLPPRSAIPEANVLVVESTYGNKLHQHTGDRGLLLERAIEDAANRKGVLMMPAFATERTQEILHEINEMLQFKRVPAMPVFVDSPLAIKATAIFSKYPQYYREDIRELCGKHPHLFEFKNLRFTAGVEESKAINGVPPPKVILAGSGMSSGGRILHHEKRYLPDPNSILLVTGFQAAGSLGRRLLDHAREVNPVTAESNADSGKGSSHKNGMRVRGRRWVGSNGVKIHGEAVPVRAEIRVIDGYSAHADAEELLGFVDEMRENLERVFVVQGEPDAALGFQQEIQDRLGVSAIAPVYGEKFEL</sequence>
<dbReference type="CDD" id="cd16295">
    <property type="entry name" value="TTHA0252-CPSF-like_MBL-fold"/>
    <property type="match status" value="1"/>
</dbReference>
<dbReference type="PANTHER" id="PTHR11203">
    <property type="entry name" value="CLEAVAGE AND POLYADENYLATION SPECIFICITY FACTOR FAMILY MEMBER"/>
    <property type="match status" value="1"/>
</dbReference>
<evidence type="ECO:0000256" key="1">
    <source>
        <dbReference type="ARBA" id="ARBA00022801"/>
    </source>
</evidence>
<dbReference type="GO" id="GO:0016787">
    <property type="term" value="F:hydrolase activity"/>
    <property type="evidence" value="ECO:0007669"/>
    <property type="project" value="UniProtKB-KW"/>
</dbReference>
<evidence type="ECO:0000256" key="2">
    <source>
        <dbReference type="SAM" id="MobiDB-lite"/>
    </source>
</evidence>
<dbReference type="PANTHER" id="PTHR11203:SF37">
    <property type="entry name" value="INTEGRATOR COMPLEX SUBUNIT 11"/>
    <property type="match status" value="1"/>
</dbReference>
<feature type="compositionally biased region" description="Polar residues" evidence="2">
    <location>
        <begin position="394"/>
        <end position="404"/>
    </location>
</feature>
<dbReference type="Gene3D" id="3.60.15.10">
    <property type="entry name" value="Ribonuclease Z/Hydroxyacylglutathione hydrolase-like"/>
    <property type="match status" value="1"/>
</dbReference>
<dbReference type="InterPro" id="IPR050698">
    <property type="entry name" value="MBL"/>
</dbReference>
<dbReference type="SUPFAM" id="SSF56281">
    <property type="entry name" value="Metallo-hydrolase/oxidoreductase"/>
    <property type="match status" value="1"/>
</dbReference>
<keyword evidence="1" id="KW-0378">Hydrolase</keyword>
<evidence type="ECO:0000313" key="5">
    <source>
        <dbReference type="EMBL" id="OHA09118.1"/>
    </source>
</evidence>
<dbReference type="InterPro" id="IPR001279">
    <property type="entry name" value="Metallo-B-lactamas"/>
</dbReference>
<evidence type="ECO:0000259" key="3">
    <source>
        <dbReference type="SMART" id="SM00849"/>
    </source>
</evidence>
<proteinExistence type="predicted"/>
<dbReference type="AlphaFoldDB" id="A0A1G2LBY2"/>
<dbReference type="GO" id="GO:0004521">
    <property type="term" value="F:RNA endonuclease activity"/>
    <property type="evidence" value="ECO:0007669"/>
    <property type="project" value="TreeGrafter"/>
</dbReference>
<dbReference type="Pfam" id="PF07521">
    <property type="entry name" value="RMMBL"/>
    <property type="match status" value="1"/>
</dbReference>
<feature type="domain" description="Metallo-beta-lactamase" evidence="3">
    <location>
        <begin position="36"/>
        <end position="250"/>
    </location>
</feature>
<dbReference type="Pfam" id="PF10996">
    <property type="entry name" value="Beta-Casp"/>
    <property type="match status" value="1"/>
</dbReference>
<feature type="domain" description="Beta-Casp" evidence="4">
    <location>
        <begin position="258"/>
        <end position="383"/>
    </location>
</feature>
<dbReference type="InterPro" id="IPR022712">
    <property type="entry name" value="Beta_Casp"/>
</dbReference>
<organism evidence="5 6">
    <name type="scientific">Candidatus Sungbacteria bacterium RIFCSPLOWO2_01_FULL_59_16</name>
    <dbReference type="NCBI Taxonomy" id="1802280"/>
    <lineage>
        <taxon>Bacteria</taxon>
        <taxon>Candidatus Sungiibacteriota</taxon>
    </lineage>
</organism>
<dbReference type="Proteomes" id="UP000176705">
    <property type="component" value="Unassembled WGS sequence"/>
</dbReference>
<accession>A0A1G2LBY2</accession>
<name>A0A1G2LBY2_9BACT</name>
<comment type="caution">
    <text evidence="5">The sequence shown here is derived from an EMBL/GenBank/DDBJ whole genome shotgun (WGS) entry which is preliminary data.</text>
</comment>
<dbReference type="SMART" id="SM01027">
    <property type="entry name" value="Beta-Casp"/>
    <property type="match status" value="1"/>
</dbReference>
<dbReference type="InterPro" id="IPR011108">
    <property type="entry name" value="RMMBL"/>
</dbReference>
<feature type="region of interest" description="Disordered" evidence="2">
    <location>
        <begin position="392"/>
        <end position="411"/>
    </location>
</feature>
<dbReference type="SMART" id="SM00849">
    <property type="entry name" value="Lactamase_B"/>
    <property type="match status" value="1"/>
</dbReference>
<dbReference type="EMBL" id="MHQS01000006">
    <property type="protein sequence ID" value="OHA09118.1"/>
    <property type="molecule type" value="Genomic_DNA"/>
</dbReference>
<protein>
    <recommendedName>
        <fullName evidence="7">Metallo-beta-lactamase domain-containing protein</fullName>
    </recommendedName>
</protein>
<dbReference type="Pfam" id="PF12706">
    <property type="entry name" value="Lactamase_B_2"/>
    <property type="match status" value="1"/>
</dbReference>
<dbReference type="Gene3D" id="3.40.50.10890">
    <property type="match status" value="1"/>
</dbReference>